<evidence type="ECO:0000313" key="15">
    <source>
        <dbReference type="EMBL" id="MBK0394793.1"/>
    </source>
</evidence>
<evidence type="ECO:0000256" key="9">
    <source>
        <dbReference type="ARBA" id="ARBA00022989"/>
    </source>
</evidence>
<dbReference type="GO" id="GO:0005886">
    <property type="term" value="C:plasma membrane"/>
    <property type="evidence" value="ECO:0007669"/>
    <property type="project" value="UniProtKB-SubCell"/>
</dbReference>
<keyword evidence="5" id="KW-0349">Heme</keyword>
<keyword evidence="11 13" id="KW-0472">Membrane</keyword>
<accession>A0A934UTI2</accession>
<dbReference type="EMBL" id="JAEDAO010000001">
    <property type="protein sequence ID" value="MBK0394793.1"/>
    <property type="molecule type" value="Genomic_DNA"/>
</dbReference>
<evidence type="ECO:0000256" key="10">
    <source>
        <dbReference type="ARBA" id="ARBA00023004"/>
    </source>
</evidence>
<evidence type="ECO:0000256" key="8">
    <source>
        <dbReference type="ARBA" id="ARBA00022982"/>
    </source>
</evidence>
<protein>
    <submittedName>
        <fullName evidence="15">Cytochrome b</fullName>
    </submittedName>
</protein>
<dbReference type="SUPFAM" id="SSF81342">
    <property type="entry name" value="Transmembrane di-heme cytochromes"/>
    <property type="match status" value="1"/>
</dbReference>
<evidence type="ECO:0000256" key="13">
    <source>
        <dbReference type="SAM" id="Phobius"/>
    </source>
</evidence>
<dbReference type="Proteomes" id="UP000617041">
    <property type="component" value="Unassembled WGS sequence"/>
</dbReference>
<dbReference type="GO" id="GO:0020037">
    <property type="term" value="F:heme binding"/>
    <property type="evidence" value="ECO:0007669"/>
    <property type="project" value="TreeGrafter"/>
</dbReference>
<keyword evidence="16" id="KW-1185">Reference proteome</keyword>
<evidence type="ECO:0000256" key="11">
    <source>
        <dbReference type="ARBA" id="ARBA00023136"/>
    </source>
</evidence>
<feature type="transmembrane region" description="Helical" evidence="13">
    <location>
        <begin position="12"/>
        <end position="34"/>
    </location>
</feature>
<dbReference type="InterPro" id="IPR016174">
    <property type="entry name" value="Di-haem_cyt_TM"/>
</dbReference>
<dbReference type="AlphaFoldDB" id="A0A934UTI2"/>
<keyword evidence="3" id="KW-0813">Transport</keyword>
<keyword evidence="10" id="KW-0408">Iron</keyword>
<feature type="transmembrane region" description="Helical" evidence="13">
    <location>
        <begin position="149"/>
        <end position="168"/>
    </location>
</feature>
<evidence type="ECO:0000256" key="7">
    <source>
        <dbReference type="ARBA" id="ARBA00022723"/>
    </source>
</evidence>
<keyword evidence="4" id="KW-1003">Cell membrane</keyword>
<evidence type="ECO:0000259" key="14">
    <source>
        <dbReference type="Pfam" id="PF01292"/>
    </source>
</evidence>
<name>A0A934UTI2_9BURK</name>
<evidence type="ECO:0000256" key="4">
    <source>
        <dbReference type="ARBA" id="ARBA00022475"/>
    </source>
</evidence>
<sequence>MHPVAPAPTEPPLRYGALAQAFHWAIAVLVLAAWLLSPEGPRTPPSQRQWHETIGMAVLLLSVAHLVWRIGDPRPEPPAMPRWLAWFAAMLHGLLYVALFAVPLTAIAGTWLEGHPLTLLAGVRIAPWIEPDRALGHSISELHGWLGTAMLWLAGLHAVAALVHHFVLRDGVLLSMLPGRRRDPRADA</sequence>
<dbReference type="PANTHER" id="PTHR30529">
    <property type="entry name" value="CYTOCHROME B561"/>
    <property type="match status" value="1"/>
</dbReference>
<evidence type="ECO:0000256" key="12">
    <source>
        <dbReference type="ARBA" id="ARBA00037975"/>
    </source>
</evidence>
<feature type="transmembrane region" description="Helical" evidence="13">
    <location>
        <begin position="83"/>
        <end position="112"/>
    </location>
</feature>
<organism evidence="15 16">
    <name type="scientific">Ramlibacter algicola</name>
    <dbReference type="NCBI Taxonomy" id="2795217"/>
    <lineage>
        <taxon>Bacteria</taxon>
        <taxon>Pseudomonadati</taxon>
        <taxon>Pseudomonadota</taxon>
        <taxon>Betaproteobacteria</taxon>
        <taxon>Burkholderiales</taxon>
        <taxon>Comamonadaceae</taxon>
        <taxon>Ramlibacter</taxon>
    </lineage>
</organism>
<dbReference type="GO" id="GO:0009055">
    <property type="term" value="F:electron transfer activity"/>
    <property type="evidence" value="ECO:0007669"/>
    <property type="project" value="InterPro"/>
</dbReference>
<evidence type="ECO:0000256" key="2">
    <source>
        <dbReference type="ARBA" id="ARBA00004651"/>
    </source>
</evidence>
<evidence type="ECO:0000256" key="5">
    <source>
        <dbReference type="ARBA" id="ARBA00022617"/>
    </source>
</evidence>
<feature type="transmembrane region" description="Helical" evidence="13">
    <location>
        <begin position="54"/>
        <end position="71"/>
    </location>
</feature>
<dbReference type="RefSeq" id="WP_200789879.1">
    <property type="nucleotide sequence ID" value="NZ_JAEDAO010000001.1"/>
</dbReference>
<evidence type="ECO:0000256" key="3">
    <source>
        <dbReference type="ARBA" id="ARBA00022448"/>
    </source>
</evidence>
<dbReference type="InterPro" id="IPR052168">
    <property type="entry name" value="Cytochrome_b561_oxidase"/>
</dbReference>
<gene>
    <name evidence="15" type="ORF">I8E28_19470</name>
</gene>
<dbReference type="GO" id="GO:0022904">
    <property type="term" value="P:respiratory electron transport chain"/>
    <property type="evidence" value="ECO:0007669"/>
    <property type="project" value="InterPro"/>
</dbReference>
<evidence type="ECO:0000256" key="1">
    <source>
        <dbReference type="ARBA" id="ARBA00001970"/>
    </source>
</evidence>
<comment type="cofactor">
    <cofactor evidence="1">
        <name>heme b</name>
        <dbReference type="ChEBI" id="CHEBI:60344"/>
    </cofactor>
</comment>
<dbReference type="Pfam" id="PF01292">
    <property type="entry name" value="Ni_hydr_CYTB"/>
    <property type="match status" value="1"/>
</dbReference>
<evidence type="ECO:0000313" key="16">
    <source>
        <dbReference type="Proteomes" id="UP000617041"/>
    </source>
</evidence>
<keyword evidence="6 13" id="KW-0812">Transmembrane</keyword>
<proteinExistence type="inferred from homology"/>
<feature type="domain" description="Cytochrome b561 bacterial/Ni-hydrogenase" evidence="14">
    <location>
        <begin position="14"/>
        <end position="179"/>
    </location>
</feature>
<keyword evidence="8" id="KW-0249">Electron transport</keyword>
<dbReference type="PANTHER" id="PTHR30529:SF1">
    <property type="entry name" value="CYTOCHROME B561 HOMOLOG 2"/>
    <property type="match status" value="1"/>
</dbReference>
<keyword evidence="7" id="KW-0479">Metal-binding</keyword>
<dbReference type="GO" id="GO:0046872">
    <property type="term" value="F:metal ion binding"/>
    <property type="evidence" value="ECO:0007669"/>
    <property type="project" value="UniProtKB-KW"/>
</dbReference>
<reference evidence="15" key="1">
    <citation type="submission" date="2020-12" db="EMBL/GenBank/DDBJ databases">
        <title>Ramlibacter sp. nov., isolated from a freshwater alga, Cryptomonas.</title>
        <authorList>
            <person name="Kim H.M."/>
            <person name="Jeon C.O."/>
        </authorList>
    </citation>
    <scope>NUCLEOTIDE SEQUENCE</scope>
    <source>
        <strain evidence="15">CrO1</strain>
    </source>
</reference>
<comment type="caution">
    <text evidence="15">The sequence shown here is derived from an EMBL/GenBank/DDBJ whole genome shotgun (WGS) entry which is preliminary data.</text>
</comment>
<comment type="subcellular location">
    <subcellularLocation>
        <location evidence="2">Cell membrane</location>
        <topology evidence="2">Multi-pass membrane protein</topology>
    </subcellularLocation>
</comment>
<evidence type="ECO:0000256" key="6">
    <source>
        <dbReference type="ARBA" id="ARBA00022692"/>
    </source>
</evidence>
<dbReference type="InterPro" id="IPR011577">
    <property type="entry name" value="Cyt_b561_bac/Ni-Hgenase"/>
</dbReference>
<keyword evidence="9 13" id="KW-1133">Transmembrane helix</keyword>
<comment type="similarity">
    <text evidence="12">Belongs to the cytochrome b561 family.</text>
</comment>